<feature type="domain" description="Ig-like" evidence="9">
    <location>
        <begin position="142"/>
        <end position="250"/>
    </location>
</feature>
<dbReference type="AlphaFoldDB" id="A0A9Q1BBB5"/>
<keyword evidence="4" id="KW-0325">Glycoprotein</keyword>
<keyword evidence="7" id="KW-0812">Transmembrane</keyword>
<feature type="chain" id="PRO_5040296334" description="Ig-like domain-containing protein" evidence="8">
    <location>
        <begin position="19"/>
        <end position="380"/>
    </location>
</feature>
<proteinExistence type="predicted"/>
<evidence type="ECO:0000256" key="2">
    <source>
        <dbReference type="ARBA" id="ARBA00023136"/>
    </source>
</evidence>
<dbReference type="GO" id="GO:0098609">
    <property type="term" value="P:cell-cell adhesion"/>
    <property type="evidence" value="ECO:0007669"/>
    <property type="project" value="TreeGrafter"/>
</dbReference>
<evidence type="ECO:0000313" key="11">
    <source>
        <dbReference type="Proteomes" id="UP001152320"/>
    </source>
</evidence>
<keyword evidence="7" id="KW-1133">Transmembrane helix</keyword>
<gene>
    <name evidence="10" type="ORF">HOLleu_38895</name>
</gene>
<dbReference type="SMART" id="SM00408">
    <property type="entry name" value="IGc2"/>
    <property type="match status" value="1"/>
</dbReference>
<evidence type="ECO:0000256" key="6">
    <source>
        <dbReference type="SAM" id="MobiDB-lite"/>
    </source>
</evidence>
<name>A0A9Q1BBB5_HOLLE</name>
<dbReference type="PANTHER" id="PTHR11640">
    <property type="entry name" value="NEPHRIN"/>
    <property type="match status" value="1"/>
</dbReference>
<dbReference type="PROSITE" id="PS50835">
    <property type="entry name" value="IG_LIKE"/>
    <property type="match status" value="2"/>
</dbReference>
<keyword evidence="5" id="KW-0393">Immunoglobulin domain</keyword>
<dbReference type="InterPro" id="IPR003598">
    <property type="entry name" value="Ig_sub2"/>
</dbReference>
<evidence type="ECO:0000313" key="10">
    <source>
        <dbReference type="EMBL" id="KAJ8021636.1"/>
    </source>
</evidence>
<evidence type="ECO:0000256" key="1">
    <source>
        <dbReference type="ARBA" id="ARBA00004479"/>
    </source>
</evidence>
<dbReference type="Proteomes" id="UP001152320">
    <property type="component" value="Chromosome 21"/>
</dbReference>
<dbReference type="GO" id="GO:0005911">
    <property type="term" value="C:cell-cell junction"/>
    <property type="evidence" value="ECO:0007669"/>
    <property type="project" value="TreeGrafter"/>
</dbReference>
<evidence type="ECO:0000256" key="8">
    <source>
        <dbReference type="SAM" id="SignalP"/>
    </source>
</evidence>
<comment type="caution">
    <text evidence="10">The sequence shown here is derived from an EMBL/GenBank/DDBJ whole genome shotgun (WGS) entry which is preliminary data.</text>
</comment>
<evidence type="ECO:0000256" key="3">
    <source>
        <dbReference type="ARBA" id="ARBA00023157"/>
    </source>
</evidence>
<dbReference type="InterPro" id="IPR013783">
    <property type="entry name" value="Ig-like_fold"/>
</dbReference>
<evidence type="ECO:0000256" key="4">
    <source>
        <dbReference type="ARBA" id="ARBA00023180"/>
    </source>
</evidence>
<accession>A0A9Q1BBB5</accession>
<feature type="compositionally biased region" description="Basic and acidic residues" evidence="6">
    <location>
        <begin position="318"/>
        <end position="330"/>
    </location>
</feature>
<feature type="signal peptide" evidence="8">
    <location>
        <begin position="1"/>
        <end position="18"/>
    </location>
</feature>
<evidence type="ECO:0000256" key="5">
    <source>
        <dbReference type="ARBA" id="ARBA00023319"/>
    </source>
</evidence>
<dbReference type="InterPro" id="IPR007110">
    <property type="entry name" value="Ig-like_dom"/>
</dbReference>
<dbReference type="InterPro" id="IPR036179">
    <property type="entry name" value="Ig-like_dom_sf"/>
</dbReference>
<dbReference type="SMART" id="SM00409">
    <property type="entry name" value="IG"/>
    <property type="match status" value="1"/>
</dbReference>
<organism evidence="10 11">
    <name type="scientific">Holothuria leucospilota</name>
    <name type="common">Black long sea cucumber</name>
    <name type="synonym">Mertensiothuria leucospilota</name>
    <dbReference type="NCBI Taxonomy" id="206669"/>
    <lineage>
        <taxon>Eukaryota</taxon>
        <taxon>Metazoa</taxon>
        <taxon>Echinodermata</taxon>
        <taxon>Eleutherozoa</taxon>
        <taxon>Echinozoa</taxon>
        <taxon>Holothuroidea</taxon>
        <taxon>Aspidochirotacea</taxon>
        <taxon>Aspidochirotida</taxon>
        <taxon>Holothuriidae</taxon>
        <taxon>Holothuria</taxon>
    </lineage>
</organism>
<dbReference type="EMBL" id="JAIZAY010000021">
    <property type="protein sequence ID" value="KAJ8021636.1"/>
    <property type="molecule type" value="Genomic_DNA"/>
</dbReference>
<keyword evidence="2 7" id="KW-0472">Membrane</keyword>
<keyword evidence="11" id="KW-1185">Reference proteome</keyword>
<reference evidence="10" key="1">
    <citation type="submission" date="2021-10" db="EMBL/GenBank/DDBJ databases">
        <title>Tropical sea cucumber genome reveals ecological adaptation and Cuvierian tubules defense mechanism.</title>
        <authorList>
            <person name="Chen T."/>
        </authorList>
    </citation>
    <scope>NUCLEOTIDE SEQUENCE</scope>
    <source>
        <strain evidence="10">Nanhai2018</strain>
        <tissue evidence="10">Muscle</tissue>
    </source>
</reference>
<feature type="region of interest" description="Disordered" evidence="6">
    <location>
        <begin position="309"/>
        <end position="342"/>
    </location>
</feature>
<dbReference type="PANTHER" id="PTHR11640:SF31">
    <property type="entry name" value="IRREGULAR CHIASM C-ROUGHEST PROTEIN-RELATED"/>
    <property type="match status" value="1"/>
</dbReference>
<keyword evidence="3" id="KW-1015">Disulfide bond</keyword>
<feature type="transmembrane region" description="Helical" evidence="7">
    <location>
        <begin position="350"/>
        <end position="372"/>
    </location>
</feature>
<dbReference type="GO" id="GO:0050839">
    <property type="term" value="F:cell adhesion molecule binding"/>
    <property type="evidence" value="ECO:0007669"/>
    <property type="project" value="TreeGrafter"/>
</dbReference>
<comment type="subcellular location">
    <subcellularLocation>
        <location evidence="1">Membrane</location>
        <topology evidence="1">Single-pass type I membrane protein</topology>
    </subcellularLocation>
</comment>
<keyword evidence="8" id="KW-0732">Signal</keyword>
<dbReference type="Gene3D" id="2.60.40.10">
    <property type="entry name" value="Immunoglobulins"/>
    <property type="match status" value="1"/>
</dbReference>
<sequence>MSLFVLTIFLCCVVPSYQQLTDVKITKNLIPSELQEGETVVLRCVVRNSENYPVVAWFKDEELVTNGSDVARNNSVYFIKQSYPEPGKLNYELNITSVSRMDYGRWTCRATANDGSPVSENVVVNVLYVPDDMYPVCQVDLVEASLTCKTQEGNPRVQVAWSVEPSGRARIRARQSTSQGIIYSKVSLGGIGAPTVDNERMVCQSSGRLCSISKEYIYNMTSLSLLVVETENDVRFYCNVSDNMLQAELTIYNDNVDVNGTQLSQDENVKILSFQNVKEIEGMNVKCKLQWGVLAYKIEEKQLDMQAATQRSVTNGDGKSKQDNSDDADKSNMPNESGEGSSISHHSKVWLVWLFLGIVLLFVIVVVIVYLYRKKKDNPV</sequence>
<protein>
    <recommendedName>
        <fullName evidence="9">Ig-like domain-containing protein</fullName>
    </recommendedName>
</protein>
<evidence type="ECO:0000256" key="7">
    <source>
        <dbReference type="SAM" id="Phobius"/>
    </source>
</evidence>
<dbReference type="InterPro" id="IPR003599">
    <property type="entry name" value="Ig_sub"/>
</dbReference>
<dbReference type="Pfam" id="PF13927">
    <property type="entry name" value="Ig_3"/>
    <property type="match status" value="1"/>
</dbReference>
<evidence type="ECO:0000259" key="9">
    <source>
        <dbReference type="PROSITE" id="PS50835"/>
    </source>
</evidence>
<dbReference type="GO" id="GO:0005886">
    <property type="term" value="C:plasma membrane"/>
    <property type="evidence" value="ECO:0007669"/>
    <property type="project" value="TreeGrafter"/>
</dbReference>
<feature type="domain" description="Ig-like" evidence="9">
    <location>
        <begin position="15"/>
        <end position="124"/>
    </location>
</feature>
<dbReference type="InterPro" id="IPR051275">
    <property type="entry name" value="Cell_adhesion_signaling"/>
</dbReference>
<dbReference type="SUPFAM" id="SSF48726">
    <property type="entry name" value="Immunoglobulin"/>
    <property type="match status" value="1"/>
</dbReference>